<sequence>MKRKVKWAAITVKEQFQACCSYEAVIAHVQDNEEMQERDEDLCEPLGSMHLSNVAKATSITGVSLSKAHEPTGVDCVQVTLCKAPILVHGKSMITKIETQECEPTSVQTCNKISALLKEQQAKQQQLPVVFTSPMKLHTKIEQCCALPISQNLQNSRPHILMAPPKIEPRVIKASKDVMHNVDRMAKTSRHGAQGIQQLQVKPISKQVLQKGTRPLGIHAQAFTPKDFGGRVSLHHQASPPTRLKKHVSGPLPRVVGISPTSRGIDNEATRSPQTHVPKLKHVSGPLPRTHVGVSQGMPHVGSPCNAKQFKTNKQQMANAPLGQLELMAILGSMKKPSKEIALVGQGKRNKKSNDTSNLGVDVGKHTSSGTNVIHVPTCNHLQEQGASQPTCVPPLTMLERRSSQESGASRDQGERMHQVGQDVGDEEEDHAGAQSVSTCMSRIEVQHDKKMQQQQATPSKEWNGSIRTAQDYQALLHNKQVAAMKRERALEYALLRQHWKTGSRSHKGTLQWSREDHVADKLGWVWSWLDRATHVGAHGLKNHDFNDSPDFQEQHSESVSVKSTVGVCTTDIGSPDFDYQGWKNSQEWPLSLRQQHAIGLLQSNQNVPRKSSPIQHKGSISVSPLSIPTNNATPPHIEAASRLAKPPNLCQVCAQDIQPEETFEQHSQLGRQDVSTTSESCMSMESEASENEASKLRVQKILNFLEESTKDDQESVGSCPGMGPSVYKQLTSPFVGLKMRSQGGGRQPTCVLQHKASISNSNKETLIEAQISVALSDDDSVGTTAASVQQPTLRL</sequence>
<dbReference type="Proteomes" id="UP001497512">
    <property type="component" value="Chromosome 6"/>
</dbReference>
<feature type="compositionally biased region" description="Polar residues" evidence="1">
    <location>
        <begin position="453"/>
        <end position="466"/>
    </location>
</feature>
<organism evidence="2 3">
    <name type="scientific">Sphagnum troendelagicum</name>
    <dbReference type="NCBI Taxonomy" id="128251"/>
    <lineage>
        <taxon>Eukaryota</taxon>
        <taxon>Viridiplantae</taxon>
        <taxon>Streptophyta</taxon>
        <taxon>Embryophyta</taxon>
        <taxon>Bryophyta</taxon>
        <taxon>Sphagnophytina</taxon>
        <taxon>Sphagnopsida</taxon>
        <taxon>Sphagnales</taxon>
        <taxon>Sphagnaceae</taxon>
        <taxon>Sphagnum</taxon>
    </lineage>
</organism>
<name>A0ABP0URN7_9BRYO</name>
<protein>
    <submittedName>
        <fullName evidence="2">Uncharacterized protein</fullName>
    </submittedName>
</protein>
<proteinExistence type="predicted"/>
<feature type="region of interest" description="Disordered" evidence="1">
    <location>
        <begin position="234"/>
        <end position="287"/>
    </location>
</feature>
<feature type="region of interest" description="Disordered" evidence="1">
    <location>
        <begin position="401"/>
        <end position="437"/>
    </location>
</feature>
<gene>
    <name evidence="2" type="ORF">CSSPTR1EN2_LOCUS18868</name>
</gene>
<reference evidence="2" key="1">
    <citation type="submission" date="2024-02" db="EMBL/GenBank/DDBJ databases">
        <authorList>
            <consortium name="ELIXIR-Norway"/>
            <consortium name="Elixir Norway"/>
        </authorList>
    </citation>
    <scope>NUCLEOTIDE SEQUENCE</scope>
</reference>
<dbReference type="EMBL" id="OZ019898">
    <property type="protein sequence ID" value="CAK9228228.1"/>
    <property type="molecule type" value="Genomic_DNA"/>
</dbReference>
<evidence type="ECO:0000256" key="1">
    <source>
        <dbReference type="SAM" id="MobiDB-lite"/>
    </source>
</evidence>
<feature type="compositionally biased region" description="Polar residues" evidence="1">
    <location>
        <begin position="259"/>
        <end position="275"/>
    </location>
</feature>
<feature type="region of interest" description="Disordered" evidence="1">
    <location>
        <begin position="607"/>
        <end position="629"/>
    </location>
</feature>
<evidence type="ECO:0000313" key="2">
    <source>
        <dbReference type="EMBL" id="CAK9228228.1"/>
    </source>
</evidence>
<keyword evidence="3" id="KW-1185">Reference proteome</keyword>
<evidence type="ECO:0000313" key="3">
    <source>
        <dbReference type="Proteomes" id="UP001497512"/>
    </source>
</evidence>
<feature type="region of interest" description="Disordered" evidence="1">
    <location>
        <begin position="447"/>
        <end position="466"/>
    </location>
</feature>
<feature type="region of interest" description="Disordered" evidence="1">
    <location>
        <begin position="345"/>
        <end position="368"/>
    </location>
</feature>
<accession>A0ABP0URN7</accession>